<dbReference type="OrthoDB" id="2735536at2759"/>
<evidence type="ECO:0000313" key="3">
    <source>
        <dbReference type="EMBL" id="OVA07668.1"/>
    </source>
</evidence>
<dbReference type="GO" id="GO:0016616">
    <property type="term" value="F:oxidoreductase activity, acting on the CH-OH group of donors, NAD or NADP as acceptor"/>
    <property type="evidence" value="ECO:0007669"/>
    <property type="project" value="TreeGrafter"/>
</dbReference>
<feature type="domain" description="NAD-dependent epimerase/dehydratase" evidence="2">
    <location>
        <begin position="10"/>
        <end position="254"/>
    </location>
</feature>
<dbReference type="STRING" id="56857.A0A200QB02"/>
<comment type="caution">
    <text evidence="3">The sequence shown here is derived from an EMBL/GenBank/DDBJ whole genome shotgun (WGS) entry which is preliminary data.</text>
</comment>
<dbReference type="FunCoup" id="A0A200QB02">
    <property type="interactions" value="16"/>
</dbReference>
<sequence length="331" mass="36810">MEEGREKGTVCVTGGAGFVASWLIKRLLQHGYSVRTTVRSDPKFKEDINHLKGLPGAQEKLQIFEADLDIPESFDDAINGCVGVFHVAHPIDFEGKISHDTMIKTSVKGTLGILKSCLKSKTVKRVVYTSSIGAAMFISNNIKDVKEVDENMWTEVDIFKNIQVPGMSYAISKTVTERAAIKFAEEHGLDLVTLLPSMIVGPFISPNLPISLSLALSLIFGNEELSKLMRQTNVVHIDDIASAQIFLLECPKAKGRHICSAIDITIHDVAKFIFFKYPELQLPINLLKEIEEEKPIHVSSEKLLSLGFKFKYGFEDMYDGAIKCCKEKGFI</sequence>
<evidence type="ECO:0000259" key="2">
    <source>
        <dbReference type="Pfam" id="PF01370"/>
    </source>
</evidence>
<dbReference type="AlphaFoldDB" id="A0A200QB02"/>
<accession>A0A200QB02</accession>
<dbReference type="FunFam" id="3.40.50.720:FF:000085">
    <property type="entry name" value="Dihydroflavonol reductase"/>
    <property type="match status" value="1"/>
</dbReference>
<dbReference type="PANTHER" id="PTHR10366:SF563">
    <property type="entry name" value="CINNAMOYL-COA REDUCTASE 16"/>
    <property type="match status" value="1"/>
</dbReference>
<proteinExistence type="predicted"/>
<dbReference type="EMBL" id="MVGT01002446">
    <property type="protein sequence ID" value="OVA07668.1"/>
    <property type="molecule type" value="Genomic_DNA"/>
</dbReference>
<dbReference type="PANTHER" id="PTHR10366">
    <property type="entry name" value="NAD DEPENDENT EPIMERASE/DEHYDRATASE"/>
    <property type="match status" value="1"/>
</dbReference>
<evidence type="ECO:0000313" key="4">
    <source>
        <dbReference type="Proteomes" id="UP000195402"/>
    </source>
</evidence>
<dbReference type="InterPro" id="IPR001509">
    <property type="entry name" value="Epimerase_deHydtase"/>
</dbReference>
<protein>
    <submittedName>
        <fullName evidence="3">NAD-dependent epimerase/dehydratase</fullName>
    </submittedName>
</protein>
<dbReference type="InterPro" id="IPR050425">
    <property type="entry name" value="NAD(P)_dehydrat-like"/>
</dbReference>
<dbReference type="CDD" id="cd08958">
    <property type="entry name" value="FR_SDR_e"/>
    <property type="match status" value="1"/>
</dbReference>
<dbReference type="Gene3D" id="3.40.50.720">
    <property type="entry name" value="NAD(P)-binding Rossmann-like Domain"/>
    <property type="match status" value="1"/>
</dbReference>
<evidence type="ECO:0000256" key="1">
    <source>
        <dbReference type="ARBA" id="ARBA00023002"/>
    </source>
</evidence>
<dbReference type="InterPro" id="IPR036291">
    <property type="entry name" value="NAD(P)-bd_dom_sf"/>
</dbReference>
<dbReference type="Pfam" id="PF01370">
    <property type="entry name" value="Epimerase"/>
    <property type="match status" value="1"/>
</dbReference>
<dbReference type="InParanoid" id="A0A200QB02"/>
<dbReference type="SUPFAM" id="SSF51735">
    <property type="entry name" value="NAD(P)-binding Rossmann-fold domains"/>
    <property type="match status" value="1"/>
</dbReference>
<dbReference type="OMA" id="ILGPVFH"/>
<name>A0A200QB02_MACCD</name>
<reference evidence="3 4" key="1">
    <citation type="journal article" date="2017" name="Mol. Plant">
        <title>The Genome of Medicinal Plant Macleaya cordata Provides New Insights into Benzylisoquinoline Alkaloids Metabolism.</title>
        <authorList>
            <person name="Liu X."/>
            <person name="Liu Y."/>
            <person name="Huang P."/>
            <person name="Ma Y."/>
            <person name="Qing Z."/>
            <person name="Tang Q."/>
            <person name="Cao H."/>
            <person name="Cheng P."/>
            <person name="Zheng Y."/>
            <person name="Yuan Z."/>
            <person name="Zhou Y."/>
            <person name="Liu J."/>
            <person name="Tang Z."/>
            <person name="Zhuo Y."/>
            <person name="Zhang Y."/>
            <person name="Yu L."/>
            <person name="Huang J."/>
            <person name="Yang P."/>
            <person name="Peng Q."/>
            <person name="Zhang J."/>
            <person name="Jiang W."/>
            <person name="Zhang Z."/>
            <person name="Lin K."/>
            <person name="Ro D.K."/>
            <person name="Chen X."/>
            <person name="Xiong X."/>
            <person name="Shang Y."/>
            <person name="Huang S."/>
            <person name="Zeng J."/>
        </authorList>
    </citation>
    <scope>NUCLEOTIDE SEQUENCE [LARGE SCALE GENOMIC DNA]</scope>
    <source>
        <strain evidence="4">cv. BLH2017</strain>
        <tissue evidence="3">Root</tissue>
    </source>
</reference>
<keyword evidence="1" id="KW-0560">Oxidoreductase</keyword>
<dbReference type="Proteomes" id="UP000195402">
    <property type="component" value="Unassembled WGS sequence"/>
</dbReference>
<organism evidence="3 4">
    <name type="scientific">Macleaya cordata</name>
    <name type="common">Five-seeded plume-poppy</name>
    <name type="synonym">Bocconia cordata</name>
    <dbReference type="NCBI Taxonomy" id="56857"/>
    <lineage>
        <taxon>Eukaryota</taxon>
        <taxon>Viridiplantae</taxon>
        <taxon>Streptophyta</taxon>
        <taxon>Embryophyta</taxon>
        <taxon>Tracheophyta</taxon>
        <taxon>Spermatophyta</taxon>
        <taxon>Magnoliopsida</taxon>
        <taxon>Ranunculales</taxon>
        <taxon>Papaveraceae</taxon>
        <taxon>Papaveroideae</taxon>
        <taxon>Macleaya</taxon>
    </lineage>
</organism>
<gene>
    <name evidence="3" type="ORF">BVC80_1827g22</name>
</gene>
<keyword evidence="4" id="KW-1185">Reference proteome</keyword>